<evidence type="ECO:0000256" key="11">
    <source>
        <dbReference type="ARBA" id="ARBA00023235"/>
    </source>
</evidence>
<name>A0A3T0E6P5_9PROT</name>
<evidence type="ECO:0000256" key="13">
    <source>
        <dbReference type="HAMAP-Rule" id="MF_00405"/>
    </source>
</evidence>
<comment type="similarity">
    <text evidence="4 13">Belongs to the thioester dehydratase family. FabA subfamily.</text>
</comment>
<dbReference type="Proteomes" id="UP000286954">
    <property type="component" value="Chromosome"/>
</dbReference>
<evidence type="ECO:0000313" key="14">
    <source>
        <dbReference type="EMBL" id="AZU02887.1"/>
    </source>
</evidence>
<proteinExistence type="inferred from homology"/>
<keyword evidence="7 13" id="KW-0444">Lipid biosynthesis</keyword>
<protein>
    <recommendedName>
        <fullName evidence="13">3-hydroxydecanoyl-[acyl-carrier-protein] dehydratase</fullName>
        <ecNumber evidence="13">4.2.1.59</ecNumber>
    </recommendedName>
    <alternativeName>
        <fullName evidence="13">3-hydroxyacyl-[acyl-carrier-protein] dehydratase FabA</fullName>
    </alternativeName>
    <alternativeName>
        <fullName evidence="13">Beta-hydroxydecanoyl thioester dehydrase</fullName>
    </alternativeName>
    <alternativeName>
        <fullName evidence="13">Trans-2-decenoyl-[acyl-carrier-protein] isomerase</fullName>
        <ecNumber evidence="13">5.3.3.14</ecNumber>
    </alternativeName>
</protein>
<sequence>MAHQAETHMSQYPSSFNYDGLIECGKGQLFGPGNAQLPLPPMLMADRITHISGEGGKFGKGQVVAELDINPDLWFFACHFEGDPVMPGCLGLDAMWQLVGFFLGWSGAPGKGRALGVGEVKFTGQVTPDVKNVRYVIDLKRVIMRKLVLGLADGHVEADGKVIYTASDLRVGLFKPEDMNQSGASA</sequence>
<dbReference type="AlphaFoldDB" id="A0A3T0E6P5"/>
<dbReference type="GO" id="GO:0034017">
    <property type="term" value="F:trans-2-decenoyl-acyl-carrier-protein isomerase activity"/>
    <property type="evidence" value="ECO:0007669"/>
    <property type="project" value="UniProtKB-UniRule"/>
</dbReference>
<keyword evidence="6 13" id="KW-0963">Cytoplasm</keyword>
<evidence type="ECO:0000313" key="15">
    <source>
        <dbReference type="Proteomes" id="UP000286954"/>
    </source>
</evidence>
<dbReference type="KEGG" id="gak:X907_0339"/>
<dbReference type="InterPro" id="IPR029069">
    <property type="entry name" value="HotDog_dom_sf"/>
</dbReference>
<comment type="function">
    <text evidence="13">Necessary for the introduction of cis unsaturation into fatty acids. Catalyzes the dehydration of (3R)-3-hydroxydecanoyl-ACP to E-(2)-decenoyl-ACP and then its isomerization to Z-(3)-decenoyl-ACP. Can catalyze the dehydratase reaction for beta-hydroxyacyl-ACPs with saturated chain lengths up to 16:0, being most active on intermediate chain length.</text>
</comment>
<comment type="catalytic activity">
    <reaction evidence="1 13">
        <text>a (3R)-hydroxyacyl-[ACP] = a (2E)-enoyl-[ACP] + H2O</text>
        <dbReference type="Rhea" id="RHEA:13097"/>
        <dbReference type="Rhea" id="RHEA-COMP:9925"/>
        <dbReference type="Rhea" id="RHEA-COMP:9945"/>
        <dbReference type="ChEBI" id="CHEBI:15377"/>
        <dbReference type="ChEBI" id="CHEBI:78784"/>
        <dbReference type="ChEBI" id="CHEBI:78827"/>
        <dbReference type="EC" id="4.2.1.59"/>
    </reaction>
</comment>
<reference evidence="14 15" key="1">
    <citation type="submission" date="2016-12" db="EMBL/GenBank/DDBJ databases">
        <title>The genome of dimorphic prosthecate Glycocaulis alkaliphilus 6b-8t, isolated from crude oil dictates its adaptability in petroleum environments.</title>
        <authorList>
            <person name="Wu X.-L."/>
            <person name="Geng S."/>
        </authorList>
    </citation>
    <scope>NUCLEOTIDE SEQUENCE [LARGE SCALE GENOMIC DNA]</scope>
    <source>
        <strain evidence="14 15">6B-8</strain>
    </source>
</reference>
<dbReference type="EC" id="4.2.1.59" evidence="13"/>
<accession>A0A3T0E6P5</accession>
<comment type="catalytic activity">
    <reaction evidence="13">
        <text>(3R)-hydroxydecanoyl-[ACP] = (2E)-decenoyl-[ACP] + H2O</text>
        <dbReference type="Rhea" id="RHEA:41860"/>
        <dbReference type="Rhea" id="RHEA-COMP:9638"/>
        <dbReference type="Rhea" id="RHEA-COMP:9639"/>
        <dbReference type="ChEBI" id="CHEBI:15377"/>
        <dbReference type="ChEBI" id="CHEBI:78466"/>
        <dbReference type="ChEBI" id="CHEBI:78467"/>
    </reaction>
</comment>
<dbReference type="NCBIfam" id="TIGR01749">
    <property type="entry name" value="fabA"/>
    <property type="match status" value="1"/>
</dbReference>
<evidence type="ECO:0000256" key="9">
    <source>
        <dbReference type="ARBA" id="ARBA00023098"/>
    </source>
</evidence>
<evidence type="ECO:0000256" key="10">
    <source>
        <dbReference type="ARBA" id="ARBA00023160"/>
    </source>
</evidence>
<organism evidence="14 15">
    <name type="scientific">Glycocaulis alkaliphilus</name>
    <dbReference type="NCBI Taxonomy" id="1434191"/>
    <lineage>
        <taxon>Bacteria</taxon>
        <taxon>Pseudomonadati</taxon>
        <taxon>Pseudomonadota</taxon>
        <taxon>Alphaproteobacteria</taxon>
        <taxon>Maricaulales</taxon>
        <taxon>Maricaulaceae</taxon>
        <taxon>Glycocaulis</taxon>
    </lineage>
</organism>
<dbReference type="InterPro" id="IPR010083">
    <property type="entry name" value="FabA"/>
</dbReference>
<evidence type="ECO:0000256" key="3">
    <source>
        <dbReference type="ARBA" id="ARBA00005194"/>
    </source>
</evidence>
<keyword evidence="15" id="KW-1185">Reference proteome</keyword>
<dbReference type="EC" id="5.3.3.14" evidence="13"/>
<keyword evidence="8 13" id="KW-0276">Fatty acid metabolism</keyword>
<comment type="catalytic activity">
    <reaction evidence="13">
        <text>(2E)-decenoyl-[ACP] = (3Z)-decenoyl-[ACP]</text>
        <dbReference type="Rhea" id="RHEA:23568"/>
        <dbReference type="Rhea" id="RHEA-COMP:9639"/>
        <dbReference type="Rhea" id="RHEA-COMP:9927"/>
        <dbReference type="ChEBI" id="CHEBI:78467"/>
        <dbReference type="ChEBI" id="CHEBI:78798"/>
        <dbReference type="EC" id="5.3.3.14"/>
    </reaction>
</comment>
<dbReference type="GO" id="GO:0005737">
    <property type="term" value="C:cytoplasm"/>
    <property type="evidence" value="ECO:0007669"/>
    <property type="project" value="UniProtKB-SubCell"/>
</dbReference>
<keyword evidence="11 13" id="KW-0413">Isomerase</keyword>
<evidence type="ECO:0000256" key="2">
    <source>
        <dbReference type="ARBA" id="ARBA00004496"/>
    </source>
</evidence>
<evidence type="ECO:0000256" key="4">
    <source>
        <dbReference type="ARBA" id="ARBA00006714"/>
    </source>
</evidence>
<comment type="pathway">
    <text evidence="3 13">Lipid metabolism; fatty acid biosynthesis.</text>
</comment>
<feature type="active site" evidence="13">
    <location>
        <position position="79"/>
    </location>
</feature>
<evidence type="ECO:0000256" key="5">
    <source>
        <dbReference type="ARBA" id="ARBA00011738"/>
    </source>
</evidence>
<dbReference type="Pfam" id="PF07977">
    <property type="entry name" value="FabA"/>
    <property type="match status" value="1"/>
</dbReference>
<comment type="subunit">
    <text evidence="5 13">Homodimer.</text>
</comment>
<dbReference type="Gene3D" id="3.10.129.10">
    <property type="entry name" value="Hotdog Thioesterase"/>
    <property type="match status" value="1"/>
</dbReference>
<dbReference type="PANTHER" id="PTHR30272:SF8">
    <property type="entry name" value="3-HYDROXYDECANOYL-[ACYL-CARRIER-PROTEIN] DEHYDRATASE"/>
    <property type="match status" value="1"/>
</dbReference>
<evidence type="ECO:0000256" key="8">
    <source>
        <dbReference type="ARBA" id="ARBA00022832"/>
    </source>
</evidence>
<dbReference type="HAMAP" id="MF_00405">
    <property type="entry name" value="FabA"/>
    <property type="match status" value="1"/>
</dbReference>
<dbReference type="GO" id="GO:0006636">
    <property type="term" value="P:unsaturated fatty acid biosynthetic process"/>
    <property type="evidence" value="ECO:0007669"/>
    <property type="project" value="UniProtKB-UniRule"/>
</dbReference>
<dbReference type="SUPFAM" id="SSF54637">
    <property type="entry name" value="Thioesterase/thiol ester dehydrase-isomerase"/>
    <property type="match status" value="1"/>
</dbReference>
<evidence type="ECO:0000256" key="7">
    <source>
        <dbReference type="ARBA" id="ARBA00022516"/>
    </source>
</evidence>
<keyword evidence="10 13" id="KW-0275">Fatty acid biosynthesis</keyword>
<dbReference type="EMBL" id="CP018911">
    <property type="protein sequence ID" value="AZU02887.1"/>
    <property type="molecule type" value="Genomic_DNA"/>
</dbReference>
<evidence type="ECO:0000256" key="12">
    <source>
        <dbReference type="ARBA" id="ARBA00023239"/>
    </source>
</evidence>
<gene>
    <name evidence="13" type="primary">fabA</name>
    <name evidence="14" type="ORF">X907_0339</name>
</gene>
<keyword evidence="9 13" id="KW-0443">Lipid metabolism</keyword>
<dbReference type="GO" id="GO:0019171">
    <property type="term" value="F:(3R)-hydroxyacyl-[acyl-carrier-protein] dehydratase activity"/>
    <property type="evidence" value="ECO:0007669"/>
    <property type="project" value="UniProtKB-UniRule"/>
</dbReference>
<comment type="subcellular location">
    <subcellularLocation>
        <location evidence="2 13">Cytoplasm</location>
    </subcellularLocation>
</comment>
<evidence type="ECO:0000256" key="1">
    <source>
        <dbReference type="ARBA" id="ARBA00001055"/>
    </source>
</evidence>
<keyword evidence="12 13" id="KW-0456">Lyase</keyword>
<dbReference type="PANTHER" id="PTHR30272">
    <property type="entry name" value="3-HYDROXYACYL-[ACYL-CARRIER-PROTEIN] DEHYDRATASE"/>
    <property type="match status" value="1"/>
</dbReference>
<dbReference type="NCBIfam" id="NF003509">
    <property type="entry name" value="PRK05174.1"/>
    <property type="match status" value="1"/>
</dbReference>
<dbReference type="CDD" id="cd01287">
    <property type="entry name" value="FabA"/>
    <property type="match status" value="1"/>
</dbReference>
<dbReference type="UniPathway" id="UPA00094"/>
<dbReference type="InterPro" id="IPR013114">
    <property type="entry name" value="FabA_FabZ"/>
</dbReference>
<evidence type="ECO:0000256" key="6">
    <source>
        <dbReference type="ARBA" id="ARBA00022490"/>
    </source>
</evidence>